<proteinExistence type="predicted"/>
<dbReference type="EMBL" id="AP028914">
    <property type="protein sequence ID" value="BES95375.1"/>
    <property type="molecule type" value="Genomic_DNA"/>
</dbReference>
<gene>
    <name evidence="3" type="ORF">NTJ_08184</name>
</gene>
<dbReference type="InterPro" id="IPR000320">
    <property type="entry name" value="Hedgehog_signalling_dom"/>
</dbReference>
<feature type="signal peptide" evidence="1">
    <location>
        <begin position="1"/>
        <end position="21"/>
    </location>
</feature>
<dbReference type="SUPFAM" id="SSF55166">
    <property type="entry name" value="Hedgehog/DD-peptidase"/>
    <property type="match status" value="1"/>
</dbReference>
<evidence type="ECO:0000259" key="2">
    <source>
        <dbReference type="Pfam" id="PF01085"/>
    </source>
</evidence>
<sequence length="106" mass="11974">MRWGKCLAIFGPILFAIFVDGCGPGRTSRYRRHQPRTPLVRKQHEPSDCHEYGLCAAGLPEGPITLADWESNTKRSHQLVPLYDDNIIITDEEGTGVDRMMTQVSF</sequence>
<dbReference type="Pfam" id="PF01085">
    <property type="entry name" value="HH_signal"/>
    <property type="match status" value="1"/>
</dbReference>
<evidence type="ECO:0000256" key="1">
    <source>
        <dbReference type="SAM" id="SignalP"/>
    </source>
</evidence>
<accession>A0ABN7AT47</accession>
<feature type="chain" id="PRO_5045984273" evidence="1">
    <location>
        <begin position="22"/>
        <end position="106"/>
    </location>
</feature>
<dbReference type="Gene3D" id="3.30.1380.10">
    <property type="match status" value="1"/>
</dbReference>
<dbReference type="Proteomes" id="UP001307889">
    <property type="component" value="Chromosome 6"/>
</dbReference>
<dbReference type="InterPro" id="IPR009045">
    <property type="entry name" value="Zn_M74/Hedgehog-like"/>
</dbReference>
<keyword evidence="4" id="KW-1185">Reference proteome</keyword>
<evidence type="ECO:0000313" key="3">
    <source>
        <dbReference type="EMBL" id="BES95375.1"/>
    </source>
</evidence>
<evidence type="ECO:0000313" key="4">
    <source>
        <dbReference type="Proteomes" id="UP001307889"/>
    </source>
</evidence>
<organism evidence="3 4">
    <name type="scientific">Nesidiocoris tenuis</name>
    <dbReference type="NCBI Taxonomy" id="355587"/>
    <lineage>
        <taxon>Eukaryota</taxon>
        <taxon>Metazoa</taxon>
        <taxon>Ecdysozoa</taxon>
        <taxon>Arthropoda</taxon>
        <taxon>Hexapoda</taxon>
        <taxon>Insecta</taxon>
        <taxon>Pterygota</taxon>
        <taxon>Neoptera</taxon>
        <taxon>Paraneoptera</taxon>
        <taxon>Hemiptera</taxon>
        <taxon>Heteroptera</taxon>
        <taxon>Panheteroptera</taxon>
        <taxon>Cimicomorpha</taxon>
        <taxon>Miridae</taxon>
        <taxon>Dicyphina</taxon>
        <taxon>Nesidiocoris</taxon>
    </lineage>
</organism>
<protein>
    <submittedName>
        <fullName evidence="3">17-kDa of hedgehog C-terminal autoprocessing domain</fullName>
    </submittedName>
</protein>
<name>A0ABN7AT47_9HEMI</name>
<keyword evidence="1" id="KW-0732">Signal</keyword>
<feature type="domain" description="Hedgehog N-terminal signalling" evidence="2">
    <location>
        <begin position="22"/>
        <end position="103"/>
    </location>
</feature>
<reference evidence="3 4" key="1">
    <citation type="submission" date="2023-09" db="EMBL/GenBank/DDBJ databases">
        <title>Nesidiocoris tenuis whole genome shotgun sequence.</title>
        <authorList>
            <person name="Shibata T."/>
            <person name="Shimoda M."/>
            <person name="Kobayashi T."/>
            <person name="Uehara T."/>
        </authorList>
    </citation>
    <scope>NUCLEOTIDE SEQUENCE [LARGE SCALE GENOMIC DNA]</scope>
    <source>
        <strain evidence="3 4">Japan</strain>
    </source>
</reference>